<evidence type="ECO:0000313" key="4">
    <source>
        <dbReference type="EMBL" id="RHN66322.1"/>
    </source>
</evidence>
<dbReference type="EMBL" id="CM001219">
    <property type="protein sequence ID" value="AES69630.1"/>
    <property type="molecule type" value="Genomic_DNA"/>
</dbReference>
<evidence type="ECO:0000313" key="7">
    <source>
        <dbReference type="Proteomes" id="UP000265566"/>
    </source>
</evidence>
<accession>G7IX14</accession>
<keyword evidence="2" id="KW-1133">Transmembrane helix</keyword>
<keyword evidence="2" id="KW-0472">Membrane</keyword>
<evidence type="ECO:0000313" key="5">
    <source>
        <dbReference type="EnsemblPlants" id="AES69630"/>
    </source>
</evidence>
<feature type="compositionally biased region" description="Basic and acidic residues" evidence="1">
    <location>
        <begin position="60"/>
        <end position="72"/>
    </location>
</feature>
<dbReference type="EnsemblPlants" id="AES69630">
    <property type="protein sequence ID" value="AES69630"/>
    <property type="gene ID" value="MTR_3g032520"/>
</dbReference>
<reference evidence="5" key="3">
    <citation type="submission" date="2015-04" db="UniProtKB">
        <authorList>
            <consortium name="EnsemblPlants"/>
        </authorList>
    </citation>
    <scope>IDENTIFICATION</scope>
    <source>
        <strain evidence="5">cv. Jemalong A17</strain>
    </source>
</reference>
<evidence type="ECO:0000256" key="2">
    <source>
        <dbReference type="SAM" id="Phobius"/>
    </source>
</evidence>
<dbReference type="Proteomes" id="UP000265566">
    <property type="component" value="Chromosome 3"/>
</dbReference>
<reference evidence="3 6" key="2">
    <citation type="journal article" date="2014" name="BMC Genomics">
        <title>An improved genome release (version Mt4.0) for the model legume Medicago truncatula.</title>
        <authorList>
            <person name="Tang H."/>
            <person name="Krishnakumar V."/>
            <person name="Bidwell S."/>
            <person name="Rosen B."/>
            <person name="Chan A."/>
            <person name="Zhou S."/>
            <person name="Gentzbittel L."/>
            <person name="Childs K.L."/>
            <person name="Yandell M."/>
            <person name="Gundlach H."/>
            <person name="Mayer K.F."/>
            <person name="Schwartz D.C."/>
            <person name="Town C.D."/>
        </authorList>
    </citation>
    <scope>GENOME REANNOTATION</scope>
    <source>
        <strain evidence="5 6">cv. Jemalong A17</strain>
    </source>
</reference>
<gene>
    <name evidence="3" type="ordered locus">MTR_3g032520</name>
    <name evidence="4" type="ORF">MtrunA17_Chr3g0089661</name>
</gene>
<feature type="transmembrane region" description="Helical" evidence="2">
    <location>
        <begin position="12"/>
        <end position="30"/>
    </location>
</feature>
<dbReference type="Proteomes" id="UP000002051">
    <property type="component" value="Chromosome 3"/>
</dbReference>
<dbReference type="AlphaFoldDB" id="G7IX14"/>
<dbReference type="HOGENOM" id="CLU_181095_0_0_1"/>
<proteinExistence type="predicted"/>
<reference evidence="3 6" key="1">
    <citation type="journal article" date="2011" name="Nature">
        <title>The Medicago genome provides insight into the evolution of rhizobial symbioses.</title>
        <authorList>
            <person name="Young N.D."/>
            <person name="Debelle F."/>
            <person name="Oldroyd G.E."/>
            <person name="Geurts R."/>
            <person name="Cannon S.B."/>
            <person name="Udvardi M.K."/>
            <person name="Benedito V.A."/>
            <person name="Mayer K.F."/>
            <person name="Gouzy J."/>
            <person name="Schoof H."/>
            <person name="Van de Peer Y."/>
            <person name="Proost S."/>
            <person name="Cook D.R."/>
            <person name="Meyers B.C."/>
            <person name="Spannagl M."/>
            <person name="Cheung F."/>
            <person name="De Mita S."/>
            <person name="Krishnakumar V."/>
            <person name="Gundlach H."/>
            <person name="Zhou S."/>
            <person name="Mudge J."/>
            <person name="Bharti A.K."/>
            <person name="Murray J.D."/>
            <person name="Naoumkina M.A."/>
            <person name="Rosen B."/>
            <person name="Silverstein K.A."/>
            <person name="Tang H."/>
            <person name="Rombauts S."/>
            <person name="Zhao P.X."/>
            <person name="Zhou P."/>
            <person name="Barbe V."/>
            <person name="Bardou P."/>
            <person name="Bechner M."/>
            <person name="Bellec A."/>
            <person name="Berger A."/>
            <person name="Berges H."/>
            <person name="Bidwell S."/>
            <person name="Bisseling T."/>
            <person name="Choisne N."/>
            <person name="Couloux A."/>
            <person name="Denny R."/>
            <person name="Deshpande S."/>
            <person name="Dai X."/>
            <person name="Doyle J.J."/>
            <person name="Dudez A.M."/>
            <person name="Farmer A.D."/>
            <person name="Fouteau S."/>
            <person name="Franken C."/>
            <person name="Gibelin C."/>
            <person name="Gish J."/>
            <person name="Goldstein S."/>
            <person name="Gonzalez A.J."/>
            <person name="Green P.J."/>
            <person name="Hallab A."/>
            <person name="Hartog M."/>
            <person name="Hua A."/>
            <person name="Humphray S.J."/>
            <person name="Jeong D.H."/>
            <person name="Jing Y."/>
            <person name="Jocker A."/>
            <person name="Kenton S.M."/>
            <person name="Kim D.J."/>
            <person name="Klee K."/>
            <person name="Lai H."/>
            <person name="Lang C."/>
            <person name="Lin S."/>
            <person name="Macmil S.L."/>
            <person name="Magdelenat G."/>
            <person name="Matthews L."/>
            <person name="McCorrison J."/>
            <person name="Monaghan E.L."/>
            <person name="Mun J.H."/>
            <person name="Najar F.Z."/>
            <person name="Nicholson C."/>
            <person name="Noirot C."/>
            <person name="O'Bleness M."/>
            <person name="Paule C.R."/>
            <person name="Poulain J."/>
            <person name="Prion F."/>
            <person name="Qin B."/>
            <person name="Qu C."/>
            <person name="Retzel E.F."/>
            <person name="Riddle C."/>
            <person name="Sallet E."/>
            <person name="Samain S."/>
            <person name="Samson N."/>
            <person name="Sanders I."/>
            <person name="Saurat O."/>
            <person name="Scarpelli C."/>
            <person name="Schiex T."/>
            <person name="Segurens B."/>
            <person name="Severin A.J."/>
            <person name="Sherrier D.J."/>
            <person name="Shi R."/>
            <person name="Sims S."/>
            <person name="Singer S.R."/>
            <person name="Sinharoy S."/>
            <person name="Sterck L."/>
            <person name="Viollet A."/>
            <person name="Wang B.B."/>
            <person name="Wang K."/>
            <person name="Wang M."/>
            <person name="Wang X."/>
            <person name="Warfsmann J."/>
            <person name="Weissenbach J."/>
            <person name="White D.D."/>
            <person name="White J.D."/>
            <person name="Wiley G.B."/>
            <person name="Wincker P."/>
            <person name="Xing Y."/>
            <person name="Yang L."/>
            <person name="Yao Z."/>
            <person name="Ying F."/>
            <person name="Zhai J."/>
            <person name="Zhou L."/>
            <person name="Zuber A."/>
            <person name="Denarie J."/>
            <person name="Dixon R.A."/>
            <person name="May G.D."/>
            <person name="Schwartz D.C."/>
            <person name="Rogers J."/>
            <person name="Quetier F."/>
            <person name="Town C.D."/>
            <person name="Roe B.A."/>
        </authorList>
    </citation>
    <scope>NUCLEOTIDE SEQUENCE [LARGE SCALE GENOMIC DNA]</scope>
    <source>
        <strain evidence="3">A17</strain>
        <strain evidence="5 6">cv. Jemalong A17</strain>
    </source>
</reference>
<sequence length="72" mass="8398">MRQPREKSPGLKILWIWTFGTAAILIANVMRTSIRDFQNVLNAEEQQQQNQQQNDNVVIDDSRVSEERVVED</sequence>
<dbReference type="Gramene" id="rna14282">
    <property type="protein sequence ID" value="RHN66322.1"/>
    <property type="gene ID" value="gene14282"/>
</dbReference>
<reference evidence="4" key="5">
    <citation type="journal article" date="2018" name="Nat. Plants">
        <title>Whole-genome landscape of Medicago truncatula symbiotic genes.</title>
        <authorList>
            <person name="Pecrix Y."/>
            <person name="Gamas P."/>
            <person name="Carrere S."/>
        </authorList>
    </citation>
    <scope>NUCLEOTIDE SEQUENCE</scope>
    <source>
        <tissue evidence="4">Leaves</tissue>
    </source>
</reference>
<evidence type="ECO:0000313" key="3">
    <source>
        <dbReference type="EMBL" id="AES69630.1"/>
    </source>
</evidence>
<feature type="region of interest" description="Disordered" evidence="1">
    <location>
        <begin position="45"/>
        <end position="72"/>
    </location>
</feature>
<evidence type="ECO:0000256" key="1">
    <source>
        <dbReference type="SAM" id="MobiDB-lite"/>
    </source>
</evidence>
<name>G7IX14_MEDTR</name>
<dbReference type="eggNOG" id="ENOG502SCFX">
    <property type="taxonomic scope" value="Eukaryota"/>
</dbReference>
<keyword evidence="2 3" id="KW-0812">Transmembrane</keyword>
<dbReference type="PaxDb" id="3880-AES69630"/>
<protein>
    <submittedName>
        <fullName evidence="3">Transmembrane protein, putative</fullName>
    </submittedName>
</protein>
<dbReference type="EMBL" id="PSQE01000003">
    <property type="protein sequence ID" value="RHN66322.1"/>
    <property type="molecule type" value="Genomic_DNA"/>
</dbReference>
<keyword evidence="6" id="KW-1185">Reference proteome</keyword>
<evidence type="ECO:0000313" key="6">
    <source>
        <dbReference type="Proteomes" id="UP000002051"/>
    </source>
</evidence>
<organism evidence="3 6">
    <name type="scientific">Medicago truncatula</name>
    <name type="common">Barrel medic</name>
    <name type="synonym">Medicago tribuloides</name>
    <dbReference type="NCBI Taxonomy" id="3880"/>
    <lineage>
        <taxon>Eukaryota</taxon>
        <taxon>Viridiplantae</taxon>
        <taxon>Streptophyta</taxon>
        <taxon>Embryophyta</taxon>
        <taxon>Tracheophyta</taxon>
        <taxon>Spermatophyta</taxon>
        <taxon>Magnoliopsida</taxon>
        <taxon>eudicotyledons</taxon>
        <taxon>Gunneridae</taxon>
        <taxon>Pentapetalae</taxon>
        <taxon>rosids</taxon>
        <taxon>fabids</taxon>
        <taxon>Fabales</taxon>
        <taxon>Fabaceae</taxon>
        <taxon>Papilionoideae</taxon>
        <taxon>50 kb inversion clade</taxon>
        <taxon>NPAAA clade</taxon>
        <taxon>Hologalegina</taxon>
        <taxon>IRL clade</taxon>
        <taxon>Trifolieae</taxon>
        <taxon>Medicago</taxon>
    </lineage>
</organism>
<dbReference type="OMA" id="RTRIRDM"/>
<reference evidence="7" key="4">
    <citation type="journal article" date="2018" name="Nat. Plants">
        <title>Whole-genome landscape of Medicago truncatula symbiotic genes.</title>
        <authorList>
            <person name="Pecrix Y."/>
            <person name="Staton S.E."/>
            <person name="Sallet E."/>
            <person name="Lelandais-Briere C."/>
            <person name="Moreau S."/>
            <person name="Carrere S."/>
            <person name="Blein T."/>
            <person name="Jardinaud M.F."/>
            <person name="Latrasse D."/>
            <person name="Zouine M."/>
            <person name="Zahm M."/>
            <person name="Kreplak J."/>
            <person name="Mayjonade B."/>
            <person name="Satge C."/>
            <person name="Perez M."/>
            <person name="Cauet S."/>
            <person name="Marande W."/>
            <person name="Chantry-Darmon C."/>
            <person name="Lopez-Roques C."/>
            <person name="Bouchez O."/>
            <person name="Berard A."/>
            <person name="Debelle F."/>
            <person name="Munos S."/>
            <person name="Bendahmane A."/>
            <person name="Berges H."/>
            <person name="Niebel A."/>
            <person name="Buitink J."/>
            <person name="Frugier F."/>
            <person name="Benhamed M."/>
            <person name="Crespi M."/>
            <person name="Gouzy J."/>
            <person name="Gamas P."/>
        </authorList>
    </citation>
    <scope>NUCLEOTIDE SEQUENCE [LARGE SCALE GENOMIC DNA]</scope>
    <source>
        <strain evidence="7">cv. Jemalong A17</strain>
    </source>
</reference>